<keyword evidence="2" id="KW-0597">Phosphoprotein</keyword>
<dbReference type="PANTHER" id="PTHR48111">
    <property type="entry name" value="REGULATOR OF RPOS"/>
    <property type="match status" value="1"/>
</dbReference>
<dbReference type="GO" id="GO:0000976">
    <property type="term" value="F:transcription cis-regulatory region binding"/>
    <property type="evidence" value="ECO:0007669"/>
    <property type="project" value="TreeGrafter"/>
</dbReference>
<dbReference type="SMART" id="SM00448">
    <property type="entry name" value="REC"/>
    <property type="match status" value="1"/>
</dbReference>
<dbReference type="GO" id="GO:0006355">
    <property type="term" value="P:regulation of DNA-templated transcription"/>
    <property type="evidence" value="ECO:0007669"/>
    <property type="project" value="InterPro"/>
</dbReference>
<proteinExistence type="predicted"/>
<dbReference type="Gene3D" id="6.10.250.690">
    <property type="match status" value="1"/>
</dbReference>
<keyword evidence="7" id="KW-1185">Reference proteome</keyword>
<name>A0A5C6IWD9_9ACTN</name>
<evidence type="ECO:0000313" key="6">
    <source>
        <dbReference type="EMBL" id="TWV33121.1"/>
    </source>
</evidence>
<dbReference type="RefSeq" id="WP_146468460.1">
    <property type="nucleotide sequence ID" value="NZ_VOGW01000183.1"/>
</dbReference>
<organism evidence="6 7">
    <name type="scientific">Streptomyces misionensis</name>
    <dbReference type="NCBI Taxonomy" id="67331"/>
    <lineage>
        <taxon>Bacteria</taxon>
        <taxon>Bacillati</taxon>
        <taxon>Actinomycetota</taxon>
        <taxon>Actinomycetes</taxon>
        <taxon>Kitasatosporales</taxon>
        <taxon>Streptomycetaceae</taxon>
        <taxon>Streptomyces</taxon>
    </lineage>
</organism>
<dbReference type="InterPro" id="IPR036388">
    <property type="entry name" value="WH-like_DNA-bd_sf"/>
</dbReference>
<dbReference type="Gene3D" id="3.40.50.2300">
    <property type="match status" value="1"/>
</dbReference>
<keyword evidence="1 3" id="KW-0238">DNA-binding</keyword>
<dbReference type="GO" id="GO:0000156">
    <property type="term" value="F:phosphorelay response regulator activity"/>
    <property type="evidence" value="ECO:0007669"/>
    <property type="project" value="TreeGrafter"/>
</dbReference>
<dbReference type="InterPro" id="IPR039420">
    <property type="entry name" value="WalR-like"/>
</dbReference>
<evidence type="ECO:0000256" key="1">
    <source>
        <dbReference type="ARBA" id="ARBA00023125"/>
    </source>
</evidence>
<dbReference type="InterPro" id="IPR011006">
    <property type="entry name" value="CheY-like_superfamily"/>
</dbReference>
<dbReference type="EMBL" id="VOGW01000183">
    <property type="protein sequence ID" value="TWV33121.1"/>
    <property type="molecule type" value="Genomic_DNA"/>
</dbReference>
<evidence type="ECO:0000313" key="7">
    <source>
        <dbReference type="Proteomes" id="UP000320481"/>
    </source>
</evidence>
<evidence type="ECO:0000256" key="2">
    <source>
        <dbReference type="PROSITE-ProRule" id="PRU00169"/>
    </source>
</evidence>
<dbReference type="SUPFAM" id="SSF52172">
    <property type="entry name" value="CheY-like"/>
    <property type="match status" value="1"/>
</dbReference>
<feature type="modified residue" description="4-aspartylphosphate" evidence="2">
    <location>
        <position position="53"/>
    </location>
</feature>
<dbReference type="Gene3D" id="1.10.10.10">
    <property type="entry name" value="Winged helix-like DNA-binding domain superfamily/Winged helix DNA-binding domain"/>
    <property type="match status" value="1"/>
</dbReference>
<dbReference type="Pfam" id="PF00072">
    <property type="entry name" value="Response_reg"/>
    <property type="match status" value="1"/>
</dbReference>
<gene>
    <name evidence="6" type="ORF">FRZ03_31345</name>
</gene>
<dbReference type="InterPro" id="IPR016032">
    <property type="entry name" value="Sig_transdc_resp-reg_C-effctor"/>
</dbReference>
<feature type="DNA-binding region" description="OmpR/PhoB-type" evidence="3">
    <location>
        <begin position="129"/>
        <end position="231"/>
    </location>
</feature>
<sequence length="241" mass="25984">MTRHVLVIDHEPHLLRALDVGLTAQSYAVATAPDVGDALRLAAGKPPDAVIVDLDDLDPPDADGTDLITGLRSWSSTPVIALSEHAAPADVVEVLDAGADDYVTKPFAMEELLARLRAVLRRTDRGGGPATVSVGDYAVDLTARTVVGAAGRGEPVHLSPTEWRLLTPLLRNPGRLVTGHQLLRDIWGPGHDEHSNYLRIYISGLRHKLEPDPTHPRYLITEPGMGYRFEPGDAHAAPPAR</sequence>
<dbReference type="GO" id="GO:0005829">
    <property type="term" value="C:cytosol"/>
    <property type="evidence" value="ECO:0007669"/>
    <property type="project" value="TreeGrafter"/>
</dbReference>
<reference evidence="6" key="1">
    <citation type="journal article" date="2019" name="Microbiol. Resour. Announc.">
        <title>Draft Genomic Sequences of Streptomyces misionensis and Streptomyces albidoflavus, bacteria applied for phytopathogen biocontrol.</title>
        <authorList>
            <person name="Pylro V."/>
            <person name="Dias A."/>
            <person name="Andreote F."/>
            <person name="Varani A."/>
            <person name="Andreote C."/>
            <person name="Bernardo E."/>
            <person name="Martins T."/>
        </authorList>
    </citation>
    <scope>NUCLEOTIDE SEQUENCE [LARGE SCALE GENOMIC DNA]</scope>
    <source>
        <strain evidence="6">66</strain>
    </source>
</reference>
<dbReference type="SUPFAM" id="SSF46894">
    <property type="entry name" value="C-terminal effector domain of the bipartite response regulators"/>
    <property type="match status" value="1"/>
</dbReference>
<evidence type="ECO:0000259" key="4">
    <source>
        <dbReference type="PROSITE" id="PS50110"/>
    </source>
</evidence>
<dbReference type="InterPro" id="IPR001867">
    <property type="entry name" value="OmpR/PhoB-type_DNA-bd"/>
</dbReference>
<dbReference type="InterPro" id="IPR001789">
    <property type="entry name" value="Sig_transdc_resp-reg_receiver"/>
</dbReference>
<dbReference type="GO" id="GO:0032993">
    <property type="term" value="C:protein-DNA complex"/>
    <property type="evidence" value="ECO:0007669"/>
    <property type="project" value="TreeGrafter"/>
</dbReference>
<feature type="domain" description="Response regulatory" evidence="4">
    <location>
        <begin position="4"/>
        <end position="120"/>
    </location>
</feature>
<comment type="caution">
    <text evidence="6">The sequence shown here is derived from an EMBL/GenBank/DDBJ whole genome shotgun (WGS) entry which is preliminary data.</text>
</comment>
<dbReference type="Pfam" id="PF00486">
    <property type="entry name" value="Trans_reg_C"/>
    <property type="match status" value="1"/>
</dbReference>
<protein>
    <submittedName>
        <fullName evidence="6">Response regulator transcription factor</fullName>
    </submittedName>
</protein>
<accession>A0A5C6IWD9</accession>
<evidence type="ECO:0000259" key="5">
    <source>
        <dbReference type="PROSITE" id="PS51755"/>
    </source>
</evidence>
<dbReference type="PROSITE" id="PS50110">
    <property type="entry name" value="RESPONSE_REGULATORY"/>
    <property type="match status" value="1"/>
</dbReference>
<dbReference type="Proteomes" id="UP000320481">
    <property type="component" value="Unassembled WGS sequence"/>
</dbReference>
<feature type="domain" description="OmpR/PhoB-type" evidence="5">
    <location>
        <begin position="129"/>
        <end position="231"/>
    </location>
</feature>
<dbReference type="CDD" id="cd00383">
    <property type="entry name" value="trans_reg_C"/>
    <property type="match status" value="1"/>
</dbReference>
<dbReference type="PANTHER" id="PTHR48111:SF50">
    <property type="entry name" value="KDP OPERON TRANSCRIPTIONAL REGULATORY PROTEIN KDPE"/>
    <property type="match status" value="1"/>
</dbReference>
<evidence type="ECO:0000256" key="3">
    <source>
        <dbReference type="PROSITE-ProRule" id="PRU01091"/>
    </source>
</evidence>
<dbReference type="PROSITE" id="PS51755">
    <property type="entry name" value="OMPR_PHOB"/>
    <property type="match status" value="1"/>
</dbReference>
<dbReference type="AlphaFoldDB" id="A0A5C6IWD9"/>
<dbReference type="SMART" id="SM00862">
    <property type="entry name" value="Trans_reg_C"/>
    <property type="match status" value="1"/>
</dbReference>